<name>A0A518EYV9_9BACT</name>
<evidence type="ECO:0000313" key="1">
    <source>
        <dbReference type="EMBL" id="QDV09268.1"/>
    </source>
</evidence>
<dbReference type="AlphaFoldDB" id="A0A518EYV9"/>
<dbReference type="EMBL" id="CP036434">
    <property type="protein sequence ID" value="QDV09268.1"/>
    <property type="molecule type" value="Genomic_DNA"/>
</dbReference>
<accession>A0A518EYV9</accession>
<protein>
    <submittedName>
        <fullName evidence="1">Uncharacterized protein</fullName>
    </submittedName>
</protein>
<gene>
    <name evidence="1" type="ORF">Poly30_48250</name>
</gene>
<dbReference type="Proteomes" id="UP000320390">
    <property type="component" value="Chromosome"/>
</dbReference>
<keyword evidence="2" id="KW-1185">Reference proteome</keyword>
<evidence type="ECO:0000313" key="2">
    <source>
        <dbReference type="Proteomes" id="UP000320390"/>
    </source>
</evidence>
<organism evidence="1 2">
    <name type="scientific">Saltatorellus ferox</name>
    <dbReference type="NCBI Taxonomy" id="2528018"/>
    <lineage>
        <taxon>Bacteria</taxon>
        <taxon>Pseudomonadati</taxon>
        <taxon>Planctomycetota</taxon>
        <taxon>Planctomycetia</taxon>
        <taxon>Planctomycetia incertae sedis</taxon>
        <taxon>Saltatorellus</taxon>
    </lineage>
</organism>
<reference evidence="1 2" key="1">
    <citation type="submission" date="2019-02" db="EMBL/GenBank/DDBJ databases">
        <title>Deep-cultivation of Planctomycetes and their phenomic and genomic characterization uncovers novel biology.</title>
        <authorList>
            <person name="Wiegand S."/>
            <person name="Jogler M."/>
            <person name="Boedeker C."/>
            <person name="Pinto D."/>
            <person name="Vollmers J."/>
            <person name="Rivas-Marin E."/>
            <person name="Kohn T."/>
            <person name="Peeters S.H."/>
            <person name="Heuer A."/>
            <person name="Rast P."/>
            <person name="Oberbeckmann S."/>
            <person name="Bunk B."/>
            <person name="Jeske O."/>
            <person name="Meyerdierks A."/>
            <person name="Storesund J.E."/>
            <person name="Kallscheuer N."/>
            <person name="Luecker S."/>
            <person name="Lage O.M."/>
            <person name="Pohl T."/>
            <person name="Merkel B.J."/>
            <person name="Hornburger P."/>
            <person name="Mueller R.-W."/>
            <person name="Bruemmer F."/>
            <person name="Labrenz M."/>
            <person name="Spormann A.M."/>
            <person name="Op den Camp H."/>
            <person name="Overmann J."/>
            <person name="Amann R."/>
            <person name="Jetten M.S.M."/>
            <person name="Mascher T."/>
            <person name="Medema M.H."/>
            <person name="Devos D.P."/>
            <person name="Kaster A.-K."/>
            <person name="Ovreas L."/>
            <person name="Rohde M."/>
            <person name="Galperin M.Y."/>
            <person name="Jogler C."/>
        </authorList>
    </citation>
    <scope>NUCLEOTIDE SEQUENCE [LARGE SCALE GENOMIC DNA]</scope>
    <source>
        <strain evidence="1 2">Poly30</strain>
    </source>
</reference>
<sequence length="36" mass="4160">MVIPLDLPPWVKDLDLSWARARKEGKAIEMRGPTLR</sequence>
<proteinExistence type="predicted"/>